<reference evidence="2 3" key="1">
    <citation type="submission" date="2018-08" db="EMBL/GenBank/DDBJ databases">
        <title>A genome reference for cultivated species of the human gut microbiota.</title>
        <authorList>
            <person name="Zou Y."/>
            <person name="Xue W."/>
            <person name="Luo G."/>
        </authorList>
    </citation>
    <scope>NUCLEOTIDE SEQUENCE [LARGE SCALE GENOMIC DNA]</scope>
    <source>
        <strain evidence="2 3">AM42-23AC</strain>
    </source>
</reference>
<feature type="transmembrane region" description="Helical" evidence="1">
    <location>
        <begin position="92"/>
        <end position="110"/>
    </location>
</feature>
<dbReference type="Proteomes" id="UP000284990">
    <property type="component" value="Unassembled WGS sequence"/>
</dbReference>
<sequence length="386" mass="45250">MYNLQYIVLHILVILICCWYCKKASYKEEKNYWKLATIPIMVFTFEEGLRWGRHIDWCAYYYVYNSLGTRTNTTEIEYLFELLWGTMARLGFPYYVAISLCSFLLVYSFFKFAKPYKQLLFLFLPLSIIWIAPAAMNMVRWYMGFSIALIGLRYLLDGCFFKSILLFIAASLFHTITGVLMLPCLLFYVFKKVMFIRPKYVVLISVFFILFFNVASLANLFGLLSVFSYLERYSGYIANADSWFASTGGLDGFNRKANIVYIATMVPFYASLLYTYKNRKIIPNASFFYNVLTFCVILRSFSSGMEIVARIATFYDFSFLYLCSWFLYKQRFIKSMAIVVVIVWASIAYKAFIFIRPMSNDALNHYVWNSGNISPEKAFYLCGYEH</sequence>
<feature type="transmembrane region" description="Helical" evidence="1">
    <location>
        <begin position="259"/>
        <end position="276"/>
    </location>
</feature>
<proteinExistence type="predicted"/>
<feature type="transmembrane region" description="Helical" evidence="1">
    <location>
        <begin position="335"/>
        <end position="355"/>
    </location>
</feature>
<evidence type="ECO:0000313" key="3">
    <source>
        <dbReference type="Proteomes" id="UP000284990"/>
    </source>
</evidence>
<gene>
    <name evidence="2" type="ORF">DW916_11080</name>
</gene>
<name>A0AA92V083_9BACT</name>
<evidence type="ECO:0000313" key="2">
    <source>
        <dbReference type="EMBL" id="RHA84541.1"/>
    </source>
</evidence>
<feature type="transmembrane region" description="Helical" evidence="1">
    <location>
        <begin position="281"/>
        <end position="301"/>
    </location>
</feature>
<dbReference type="AlphaFoldDB" id="A0AA92V083"/>
<dbReference type="EMBL" id="QSFW01000024">
    <property type="protein sequence ID" value="RHA84541.1"/>
    <property type="molecule type" value="Genomic_DNA"/>
</dbReference>
<protein>
    <submittedName>
        <fullName evidence="2">EpsG family protein</fullName>
    </submittedName>
</protein>
<dbReference type="Pfam" id="PF14897">
    <property type="entry name" value="EpsG"/>
    <property type="match status" value="1"/>
</dbReference>
<dbReference type="InterPro" id="IPR049458">
    <property type="entry name" value="EpsG-like"/>
</dbReference>
<keyword evidence="1" id="KW-1133">Transmembrane helix</keyword>
<comment type="caution">
    <text evidence="2">The sequence shown here is derived from an EMBL/GenBank/DDBJ whole genome shotgun (WGS) entry which is preliminary data.</text>
</comment>
<evidence type="ECO:0000256" key="1">
    <source>
        <dbReference type="SAM" id="Phobius"/>
    </source>
</evidence>
<accession>A0AA92V083</accession>
<feature type="transmembrane region" description="Helical" evidence="1">
    <location>
        <begin position="119"/>
        <end position="143"/>
    </location>
</feature>
<feature type="transmembrane region" description="Helical" evidence="1">
    <location>
        <begin position="200"/>
        <end position="224"/>
    </location>
</feature>
<organism evidence="2 3">
    <name type="scientific">Segatella copri</name>
    <dbReference type="NCBI Taxonomy" id="165179"/>
    <lineage>
        <taxon>Bacteria</taxon>
        <taxon>Pseudomonadati</taxon>
        <taxon>Bacteroidota</taxon>
        <taxon>Bacteroidia</taxon>
        <taxon>Bacteroidales</taxon>
        <taxon>Prevotellaceae</taxon>
        <taxon>Segatella</taxon>
    </lineage>
</organism>
<keyword evidence="1" id="KW-0472">Membrane</keyword>
<keyword evidence="1" id="KW-0812">Transmembrane</keyword>
<feature type="transmembrane region" description="Helical" evidence="1">
    <location>
        <begin position="163"/>
        <end position="188"/>
    </location>
</feature>
<feature type="transmembrane region" description="Helical" evidence="1">
    <location>
        <begin position="307"/>
        <end position="328"/>
    </location>
</feature>
<dbReference type="RefSeq" id="WP_118191101.1">
    <property type="nucleotide sequence ID" value="NZ_QSFW01000024.1"/>
</dbReference>